<sequence>MKFSPYVLSIFSEGTKSILGWTGMAADQAGYERLGITYALVLAGLIVTTRMVHTVEVAVCKPDVAELAKFQEDLMKSLKEKQEANKPTS</sequence>
<organism evidence="1">
    <name type="scientific">viral metagenome</name>
    <dbReference type="NCBI Taxonomy" id="1070528"/>
    <lineage>
        <taxon>unclassified sequences</taxon>
        <taxon>metagenomes</taxon>
        <taxon>organismal metagenomes</taxon>
    </lineage>
</organism>
<dbReference type="AlphaFoldDB" id="A0A6C0JIT2"/>
<proteinExistence type="predicted"/>
<name>A0A6C0JIT2_9ZZZZ</name>
<accession>A0A6C0JIT2</accession>
<evidence type="ECO:0000313" key="1">
    <source>
        <dbReference type="EMBL" id="QHU05469.1"/>
    </source>
</evidence>
<reference evidence="1" key="1">
    <citation type="journal article" date="2020" name="Nature">
        <title>Giant virus diversity and host interactions through global metagenomics.</title>
        <authorList>
            <person name="Schulz F."/>
            <person name="Roux S."/>
            <person name="Paez-Espino D."/>
            <person name="Jungbluth S."/>
            <person name="Walsh D.A."/>
            <person name="Denef V.J."/>
            <person name="McMahon K.D."/>
            <person name="Konstantinidis K.T."/>
            <person name="Eloe-Fadrosh E.A."/>
            <person name="Kyrpides N.C."/>
            <person name="Woyke T."/>
        </authorList>
    </citation>
    <scope>NUCLEOTIDE SEQUENCE</scope>
    <source>
        <strain evidence="1">GVMAG-M-3300027734-16</strain>
    </source>
</reference>
<protein>
    <submittedName>
        <fullName evidence="1">Uncharacterized protein</fullName>
    </submittedName>
</protein>
<dbReference type="EMBL" id="MN740415">
    <property type="protein sequence ID" value="QHU05469.1"/>
    <property type="molecule type" value="Genomic_DNA"/>
</dbReference>